<dbReference type="Proteomes" id="UP000002700">
    <property type="component" value="Chromosome I"/>
</dbReference>
<protein>
    <submittedName>
        <fullName evidence="1">Uncharacterized protein</fullName>
    </submittedName>
</protein>
<organism evidence="1 2">
    <name type="scientific">Burkholderia pseudomallei (strain 1710b)</name>
    <dbReference type="NCBI Taxonomy" id="320372"/>
    <lineage>
        <taxon>Bacteria</taxon>
        <taxon>Pseudomonadati</taxon>
        <taxon>Pseudomonadota</taxon>
        <taxon>Betaproteobacteria</taxon>
        <taxon>Burkholderiales</taxon>
        <taxon>Burkholderiaceae</taxon>
        <taxon>Burkholderia</taxon>
        <taxon>pseudomallei group</taxon>
    </lineage>
</organism>
<name>Q3JQ25_BURP1</name>
<dbReference type="HOGENOM" id="CLU_2913592_0_0_4"/>
<dbReference type="EnsemblBacteria" id="ABA48141">
    <property type="protein sequence ID" value="ABA48141"/>
    <property type="gene ID" value="BURPS1710b_2949"/>
</dbReference>
<evidence type="ECO:0000313" key="1">
    <source>
        <dbReference type="EMBL" id="ABA48141.1"/>
    </source>
</evidence>
<dbReference type="EMBL" id="CP000124">
    <property type="protein sequence ID" value="ABA48141.1"/>
    <property type="molecule type" value="Genomic_DNA"/>
</dbReference>
<sequence>MRRRAASRAYAGQLRAPSGNASRASAALATIAKIVKIPTLMTIATIAAASTHAASRRRCLA</sequence>
<evidence type="ECO:0000313" key="2">
    <source>
        <dbReference type="Proteomes" id="UP000002700"/>
    </source>
</evidence>
<proteinExistence type="predicted"/>
<dbReference type="KEGG" id="bpm:BURPS1710b_2949"/>
<accession>Q3JQ25</accession>
<gene>
    <name evidence="1" type="ordered locus">BURPS1710b_2949</name>
</gene>
<dbReference type="AlphaFoldDB" id="Q3JQ25"/>
<reference evidence="1 2" key="1">
    <citation type="submission" date="2005-09" db="EMBL/GenBank/DDBJ databases">
        <authorList>
            <person name="Woods D.E."/>
            <person name="Nierman W.C."/>
        </authorList>
    </citation>
    <scope>NUCLEOTIDE SEQUENCE [LARGE SCALE GENOMIC DNA]</scope>
    <source>
        <strain evidence="1 2">1710b</strain>
    </source>
</reference>